<sequence>MGASFGRGGATNFLEDLANSDCIVIEGSNMAECHPVGFQWVSEAKAKGAKIIHIDPRFTRTSAIADLHVPLRIGTDIAFLGGLIKYVLDNELYFKEYVVAYTNAAALVGEDFVDTEELDGLFSGFDPEHGQYDTDTWKYEFEEAPHSGADDPAGAAAQDAVDDHHEIKAVDKGQSLGSGGPPIPAKPLRDETLQHPRSVFQVLKRHFARYTPQMVADVCGIEPEVFEQVAKWVTANSGRDRTTAWVYSVGWTQHSVGAQYIRSASILQTLLGNIGRPGGGIMALRGHASIQGSTDVPTLYNLLPGYLPMPHAAQHQTLDDYVADAAGKAGFWGNKRAYTVSLLKAWFGDAAQPENDFRFDWIPKINGDHSSYRTIADMIAGKVHGYFLVGENPSVGHPNGKMNRFGLANLDWLVVRDLQMIESATFWKEGPEIESGEMAPETIGTEVFFMPAATHTEKEGTFTQTQRLLQWRHKAVEPPVDARSDLWFYFHLGRILRQRLAGSTDPRDQALLHMTWDYPTIGETADPDAEAVLREINGVGPDGRALSSYMEMKDDGSTSGGCWIYCGVFADEVNQADRRKPGREQGPVALEWGWAWPLNRRMLYNRASADPEGRPWSERKAYVWWDEEAGRWTGNDVPDFEGTKRPDYVPPEGARAQDAIGGADPFVMQGDGKAWLYAPAGLVDGPLPTHYEPSESVVENFLYDQQSSPTIERIAGPWNRENPSLSEVFPFQVTTYRLTEHHTAGGMSRTLPYLAELQPEFFVEVSPELAELRGLVNGEFATLVSARSAIEAKVLVTERVRPIKLRDGQVVHQIGMPYHWSYAGLSTGDSANDLLGIVLDANTHIQEDKVSTADIRPGRRPRGPELLEFVESYRMRAGVESGRVGVNGRAPDEDPSKMEASGA</sequence>
<dbReference type="SUPFAM" id="SSF53706">
    <property type="entry name" value="Formate dehydrogenase/DMSO reductase, domains 1-3"/>
    <property type="match status" value="1"/>
</dbReference>
<evidence type="ECO:0000256" key="7">
    <source>
        <dbReference type="SAM" id="MobiDB-lite"/>
    </source>
</evidence>
<dbReference type="Pfam" id="PF01568">
    <property type="entry name" value="Molydop_binding"/>
    <property type="match status" value="1"/>
</dbReference>
<dbReference type="Gene3D" id="2.40.40.20">
    <property type="match status" value="1"/>
</dbReference>
<dbReference type="NCBIfam" id="NF041513">
    <property type="entry name" value="formate_DH_Act"/>
    <property type="match status" value="1"/>
</dbReference>
<dbReference type="GO" id="GO:0030313">
    <property type="term" value="C:cell envelope"/>
    <property type="evidence" value="ECO:0007669"/>
    <property type="project" value="UniProtKB-SubCell"/>
</dbReference>
<dbReference type="AlphaFoldDB" id="A0A323VFX1"/>
<evidence type="ECO:0000256" key="2">
    <source>
        <dbReference type="ARBA" id="ARBA00004196"/>
    </source>
</evidence>
<feature type="region of interest" description="Disordered" evidence="7">
    <location>
        <begin position="881"/>
        <end position="903"/>
    </location>
</feature>
<comment type="caution">
    <text evidence="10">The sequence shown here is derived from an EMBL/GenBank/DDBJ whole genome shotgun (WGS) entry which is preliminary data.</text>
</comment>
<dbReference type="OrthoDB" id="9759518at2"/>
<evidence type="ECO:0000259" key="9">
    <source>
        <dbReference type="Pfam" id="PF01568"/>
    </source>
</evidence>
<dbReference type="CDD" id="cd02792">
    <property type="entry name" value="MopB_CT_Formate-Dh-Na-like"/>
    <property type="match status" value="1"/>
</dbReference>
<dbReference type="Gene3D" id="3.40.228.10">
    <property type="entry name" value="Dimethylsulfoxide Reductase, domain 2"/>
    <property type="match status" value="2"/>
</dbReference>
<comment type="similarity">
    <text evidence="3">Belongs to the prokaryotic molybdopterin-containing oxidoreductase family.</text>
</comment>
<feature type="domain" description="Molybdopterin dinucleotide-binding" evidence="9">
    <location>
        <begin position="731"/>
        <end position="843"/>
    </location>
</feature>
<dbReference type="InterPro" id="IPR009010">
    <property type="entry name" value="Asp_de-COase-like_dom_sf"/>
</dbReference>
<proteinExistence type="inferred from homology"/>
<gene>
    <name evidence="10" type="ORF">DMO24_02365</name>
</gene>
<keyword evidence="4" id="KW-0408">Iron</keyword>
<evidence type="ECO:0000256" key="1">
    <source>
        <dbReference type="ARBA" id="ARBA00001966"/>
    </source>
</evidence>
<keyword evidence="11" id="KW-1185">Reference proteome</keyword>
<evidence type="ECO:0000256" key="5">
    <source>
        <dbReference type="ARBA" id="ARBA00022723"/>
    </source>
</evidence>
<dbReference type="InterPro" id="IPR006657">
    <property type="entry name" value="MoPterin_dinucl-bd_dom"/>
</dbReference>
<evidence type="ECO:0000256" key="3">
    <source>
        <dbReference type="ARBA" id="ARBA00010312"/>
    </source>
</evidence>
<evidence type="ECO:0000256" key="6">
    <source>
        <dbReference type="ARBA" id="ARBA00023002"/>
    </source>
</evidence>
<comment type="subcellular location">
    <subcellularLocation>
        <location evidence="2">Cell envelope</location>
    </subcellularLocation>
</comment>
<dbReference type="GO" id="GO:0009055">
    <property type="term" value="F:electron transfer activity"/>
    <property type="evidence" value="ECO:0007669"/>
    <property type="project" value="TreeGrafter"/>
</dbReference>
<dbReference type="Pfam" id="PF00384">
    <property type="entry name" value="Molybdopterin"/>
    <property type="match status" value="2"/>
</dbReference>
<dbReference type="Gene3D" id="3.40.50.740">
    <property type="match status" value="1"/>
</dbReference>
<dbReference type="InterPro" id="IPR048158">
    <property type="entry name" value="Formate_DH_Act"/>
</dbReference>
<dbReference type="PANTHER" id="PTHR43598">
    <property type="entry name" value="TUNGSTEN-CONTAINING FORMYLMETHANOFURAN DEHYDROGENASE 2 SUBUNIT B"/>
    <property type="match status" value="1"/>
</dbReference>
<dbReference type="EMBL" id="QKNV01000015">
    <property type="protein sequence ID" value="PZA22953.1"/>
    <property type="molecule type" value="Genomic_DNA"/>
</dbReference>
<dbReference type="SUPFAM" id="SSF50692">
    <property type="entry name" value="ADC-like"/>
    <property type="match status" value="1"/>
</dbReference>
<dbReference type="GO" id="GO:0030151">
    <property type="term" value="F:molybdenum ion binding"/>
    <property type="evidence" value="ECO:0007669"/>
    <property type="project" value="TreeGrafter"/>
</dbReference>
<feature type="domain" description="Molybdopterin oxidoreductase" evidence="8">
    <location>
        <begin position="11"/>
        <end position="420"/>
    </location>
</feature>
<dbReference type="GO" id="GO:0009061">
    <property type="term" value="P:anaerobic respiration"/>
    <property type="evidence" value="ECO:0007669"/>
    <property type="project" value="TreeGrafter"/>
</dbReference>
<keyword evidence="6" id="KW-0560">Oxidoreductase</keyword>
<keyword evidence="5" id="KW-0479">Metal-binding</keyword>
<dbReference type="PANTHER" id="PTHR43598:SF1">
    <property type="entry name" value="FORMATE DEHYDROGENASE-O MAJOR SUBUNIT"/>
    <property type="match status" value="1"/>
</dbReference>
<evidence type="ECO:0000256" key="4">
    <source>
        <dbReference type="ARBA" id="ARBA00022485"/>
    </source>
</evidence>
<reference evidence="10 11" key="1">
    <citation type="submission" date="2018-06" db="EMBL/GenBank/DDBJ databases">
        <title>Draft genome sequence of Modestobacter versicolor CP153-2.</title>
        <authorList>
            <person name="Gundlapally S.R."/>
        </authorList>
    </citation>
    <scope>NUCLEOTIDE SEQUENCE [LARGE SCALE GENOMIC DNA]</scope>
    <source>
        <strain evidence="10 11">CP153-2</strain>
    </source>
</reference>
<feature type="domain" description="Molybdopterin oxidoreductase" evidence="8">
    <location>
        <begin position="450"/>
        <end position="492"/>
    </location>
</feature>
<dbReference type="GO" id="GO:0051539">
    <property type="term" value="F:4 iron, 4 sulfur cluster binding"/>
    <property type="evidence" value="ECO:0007669"/>
    <property type="project" value="UniProtKB-KW"/>
</dbReference>
<evidence type="ECO:0000313" key="11">
    <source>
        <dbReference type="Proteomes" id="UP000247602"/>
    </source>
</evidence>
<name>A0A323VFX1_9ACTN</name>
<keyword evidence="4" id="KW-0411">Iron-sulfur</keyword>
<accession>A0A323VFX1</accession>
<dbReference type="GO" id="GO:0043546">
    <property type="term" value="F:molybdopterin cofactor binding"/>
    <property type="evidence" value="ECO:0007669"/>
    <property type="project" value="InterPro"/>
</dbReference>
<keyword evidence="4" id="KW-0004">4Fe-4S</keyword>
<dbReference type="GO" id="GO:0016491">
    <property type="term" value="F:oxidoreductase activity"/>
    <property type="evidence" value="ECO:0007669"/>
    <property type="project" value="UniProtKB-KW"/>
</dbReference>
<comment type="cofactor">
    <cofactor evidence="1">
        <name>[4Fe-4S] cluster</name>
        <dbReference type="ChEBI" id="CHEBI:49883"/>
    </cofactor>
</comment>
<dbReference type="InterPro" id="IPR006656">
    <property type="entry name" value="Mopterin_OxRdtase"/>
</dbReference>
<evidence type="ECO:0000313" key="10">
    <source>
        <dbReference type="EMBL" id="PZA22953.1"/>
    </source>
</evidence>
<dbReference type="Proteomes" id="UP000247602">
    <property type="component" value="Unassembled WGS sequence"/>
</dbReference>
<organism evidence="10 11">
    <name type="scientific">Modestobacter versicolor</name>
    <dbReference type="NCBI Taxonomy" id="429133"/>
    <lineage>
        <taxon>Bacteria</taxon>
        <taxon>Bacillati</taxon>
        <taxon>Actinomycetota</taxon>
        <taxon>Actinomycetes</taxon>
        <taxon>Geodermatophilales</taxon>
        <taxon>Geodermatophilaceae</taxon>
        <taxon>Modestobacter</taxon>
    </lineage>
</organism>
<evidence type="ECO:0000259" key="8">
    <source>
        <dbReference type="Pfam" id="PF00384"/>
    </source>
</evidence>
<protein>
    <submittedName>
        <fullName evidence="10">Formate dehydrogenase</fullName>
    </submittedName>
</protein>